<gene>
    <name evidence="2" type="ORF">NCTC8261_02236</name>
</gene>
<evidence type="ECO:0000313" key="2">
    <source>
        <dbReference type="EMBL" id="SUH35988.1"/>
    </source>
</evidence>
<keyword evidence="1" id="KW-0812">Transmembrane</keyword>
<feature type="transmembrane region" description="Helical" evidence="1">
    <location>
        <begin position="17"/>
        <end position="37"/>
    </location>
</feature>
<proteinExistence type="predicted"/>
<evidence type="ECO:0000256" key="1">
    <source>
        <dbReference type="SAM" id="Phobius"/>
    </source>
</evidence>
<protein>
    <submittedName>
        <fullName evidence="2">Chloride channel protein</fullName>
    </submittedName>
</protein>
<accession>A0A379WQR7</accession>
<sequence length="56" mass="6631">MSLLHRTEKSSPDSRHWRFYTGILGVIGGPLTLFKGLDEMHKWRLARRWAREIILP</sequence>
<name>A0A379WQR7_SALET</name>
<reference evidence="2 3" key="1">
    <citation type="submission" date="2018-06" db="EMBL/GenBank/DDBJ databases">
        <authorList>
            <consortium name="Pathogen Informatics"/>
            <person name="Doyle S."/>
        </authorList>
    </citation>
    <scope>NUCLEOTIDE SEQUENCE [LARGE SCALE GENOMIC DNA]</scope>
    <source>
        <strain evidence="2 3">NCTC8261</strain>
    </source>
</reference>
<dbReference type="EMBL" id="UGXT01000002">
    <property type="protein sequence ID" value="SUH35988.1"/>
    <property type="molecule type" value="Genomic_DNA"/>
</dbReference>
<dbReference type="AlphaFoldDB" id="A0A379WQR7"/>
<evidence type="ECO:0000313" key="3">
    <source>
        <dbReference type="Proteomes" id="UP000254712"/>
    </source>
</evidence>
<organism evidence="2 3">
    <name type="scientific">Salmonella enterica I</name>
    <dbReference type="NCBI Taxonomy" id="59201"/>
    <lineage>
        <taxon>Bacteria</taxon>
        <taxon>Pseudomonadati</taxon>
        <taxon>Pseudomonadota</taxon>
        <taxon>Gammaproteobacteria</taxon>
        <taxon>Enterobacterales</taxon>
        <taxon>Enterobacteriaceae</taxon>
        <taxon>Salmonella</taxon>
    </lineage>
</organism>
<dbReference type="Proteomes" id="UP000254712">
    <property type="component" value="Unassembled WGS sequence"/>
</dbReference>
<keyword evidence="1" id="KW-0472">Membrane</keyword>
<keyword evidence="1" id="KW-1133">Transmembrane helix</keyword>